<dbReference type="SUPFAM" id="SSF50978">
    <property type="entry name" value="WD40 repeat-like"/>
    <property type="match status" value="1"/>
</dbReference>
<feature type="compositionally biased region" description="Basic and acidic residues" evidence="1">
    <location>
        <begin position="623"/>
        <end position="642"/>
    </location>
</feature>
<feature type="compositionally biased region" description="Acidic residues" evidence="1">
    <location>
        <begin position="458"/>
        <end position="472"/>
    </location>
</feature>
<feature type="compositionally biased region" description="Basic and acidic residues" evidence="1">
    <location>
        <begin position="473"/>
        <end position="503"/>
    </location>
</feature>
<dbReference type="InterPro" id="IPR036322">
    <property type="entry name" value="WD40_repeat_dom_sf"/>
</dbReference>
<keyword evidence="3" id="KW-1185">Reference proteome</keyword>
<feature type="compositionally biased region" description="Acidic residues" evidence="1">
    <location>
        <begin position="158"/>
        <end position="182"/>
    </location>
</feature>
<evidence type="ECO:0008006" key="4">
    <source>
        <dbReference type="Google" id="ProtNLM"/>
    </source>
</evidence>
<evidence type="ECO:0000313" key="2">
    <source>
        <dbReference type="EMBL" id="GMH65944.1"/>
    </source>
</evidence>
<dbReference type="Gene3D" id="2.130.10.10">
    <property type="entry name" value="YVTN repeat-like/Quinoprotein amine dehydrogenase"/>
    <property type="match status" value="1"/>
</dbReference>
<dbReference type="OrthoDB" id="199838at2759"/>
<feature type="region of interest" description="Disordered" evidence="1">
    <location>
        <begin position="605"/>
        <end position="651"/>
    </location>
</feature>
<dbReference type="InterPro" id="IPR015943">
    <property type="entry name" value="WD40/YVTN_repeat-like_dom_sf"/>
</dbReference>
<comment type="caution">
    <text evidence="2">The sequence shown here is derived from an EMBL/GenBank/DDBJ whole genome shotgun (WGS) entry which is preliminary data.</text>
</comment>
<name>A0A9W7E2S0_9STRA</name>
<organism evidence="2 3">
    <name type="scientific">Triparma strigata</name>
    <dbReference type="NCBI Taxonomy" id="1606541"/>
    <lineage>
        <taxon>Eukaryota</taxon>
        <taxon>Sar</taxon>
        <taxon>Stramenopiles</taxon>
        <taxon>Ochrophyta</taxon>
        <taxon>Bolidophyceae</taxon>
        <taxon>Parmales</taxon>
        <taxon>Triparmaceae</taxon>
        <taxon>Triparma</taxon>
    </lineage>
</organism>
<feature type="compositionally biased region" description="Basic residues" evidence="1">
    <location>
        <begin position="125"/>
        <end position="149"/>
    </location>
</feature>
<reference evidence="3" key="1">
    <citation type="journal article" date="2023" name="Commun. Biol.">
        <title>Genome analysis of Parmales, the sister group of diatoms, reveals the evolutionary specialization of diatoms from phago-mixotrophs to photoautotrophs.</title>
        <authorList>
            <person name="Ban H."/>
            <person name="Sato S."/>
            <person name="Yoshikawa S."/>
            <person name="Yamada K."/>
            <person name="Nakamura Y."/>
            <person name="Ichinomiya M."/>
            <person name="Sato N."/>
            <person name="Blanc-Mathieu R."/>
            <person name="Endo H."/>
            <person name="Kuwata A."/>
            <person name="Ogata H."/>
        </authorList>
    </citation>
    <scope>NUCLEOTIDE SEQUENCE [LARGE SCALE GENOMIC DNA]</scope>
    <source>
        <strain evidence="3">NIES 3701</strain>
    </source>
</reference>
<dbReference type="InterPro" id="IPR051144">
    <property type="entry name" value="Formin_homology_domain"/>
</dbReference>
<feature type="compositionally biased region" description="Gly residues" evidence="1">
    <location>
        <begin position="100"/>
        <end position="109"/>
    </location>
</feature>
<feature type="region of interest" description="Disordered" evidence="1">
    <location>
        <begin position="1"/>
        <end position="182"/>
    </location>
</feature>
<feature type="compositionally biased region" description="Basic and acidic residues" evidence="1">
    <location>
        <begin position="75"/>
        <end position="90"/>
    </location>
</feature>
<dbReference type="PANTHER" id="PTHR45733">
    <property type="entry name" value="FORMIN-J"/>
    <property type="match status" value="1"/>
</dbReference>
<accession>A0A9W7E2S0</accession>
<dbReference type="EMBL" id="BRXY01000104">
    <property type="protein sequence ID" value="GMH65944.1"/>
    <property type="molecule type" value="Genomic_DNA"/>
</dbReference>
<feature type="region of interest" description="Disordered" evidence="1">
    <location>
        <begin position="458"/>
        <end position="520"/>
    </location>
</feature>
<evidence type="ECO:0000313" key="3">
    <source>
        <dbReference type="Proteomes" id="UP001165085"/>
    </source>
</evidence>
<sequence length="1487" mass="168280">MADQSTADIENLSPKDKTDLSSSNNNNNNAERPAQGPSPKKDKKKKDRKKKKRDKKRDKKGDHIDHEQEQEDDDHYPGEDHDGHDGHDVVGEGDGDGDGDGGTLGGGGTQRPPLSPPPPKALSPSKHKSPKSKHKSSKSPLKSSKKSPLKAHVVPPENDGEDGDEDGDTVADPEAIEVDEIDIEAETERLKELEETLEENKAEALRLRTIVENSRRVMLDRKAESLEDTLKNLDKEITDNRQKQQSNHETLGKMQVEELSVLLMEAKFDAEVHEVERDYALDEIVLRKMELDRIRQRAQLLEELQMDRLAALEAVDEERVRRKYEQEHKLEILLGKIPHLHEAGITADSLKDKTDYIMGDYDDEEAEDQQVYRLGDISNKMREEKHLKDMEEMRKDRKGWIAERLELIEEKRILSEERERLKKLETKGLDYLVKVEKGEEVETIDDVKDLTVKVDELFDDDIEEEHEEEHEEKEEKAGEKAEEKAEKEENQEEKEKEEVKEETPLPPKPEPPSESSLEEPDWKALLTTFYEKYNPIKLSEVDDVLKKKPTVKDREKVFAKLAKKYNCDDPLIAERKRLEDVNKDKKEEYEKKAAEYDAALEAWESERDKAAAAKAETAEDDKDNNNENHTDAKKEEEEEKQKIKPNPLPPEIAKITRQVERQIPKSETNKIQLLREFENLSKEMEWIESQKPKAWRDAESRLDRLDEEEQTRRKKAFKNEFAAFDDMQETRMLKKKRLETERELHQTCLDVQKEVVEEAIKGIWVEILRLAKFSERESNECIFFALNSVCPSSTNSGGKDEYGSWRPSMWYGNLMELQKDRKKADEKVLGTSVCRRTQKLREHFINNDAIGAKKVDKRVKVDDLRIPSAEDADVTVVRLNKEVPAKDVENLANFKRKEKEFWGLVESSQLIVALPRGIGCVTKVSTGTYSGGGVDSGKSKVMLTCGTTKGAILLYYLEPASKHHQLIRLMNELPKPMQSPINSIQLSADSSSQLLTLDDKNIVRLWTLETKSGKGDGKEHTRDAFPEKVKGYSPPIPAVALTLTSGMLLRPGFKDASVEDRVVSKYESENTGGGFLGVGSKSTKLKYEELKELSKIYTYAETEEDLTPTTASFHPSMTLMATQCSLVVGCSNGSLVKWNNISKTAGETTVSSLNVIYGPPVPSTEPGDPTNSDPAPVYSVDSKIGECPKREYFSYHKSPIISVHFLEHMSLDMVSVDSSGFCALWKYEDGYFTGHTWFEPSRRFKFNLEEEGLDVSPPKIITTTLSWSGSDLLILSHHNPKTSPFLLVTVFNLLSLKFLPHTITIPLNSPPLTKPTITSSPPPHPNLPTDYCIITVNNSVKIYSLSSGEEVEPSPIETGGEVVLSASVGGDFNVLAFETPNLSGKLMVNFFDYGGCGGFKVGSKMSRSFELGVLRGGLVWKDFREIVEEAVEEVFKVGREKEVVEKEEEGGGVQEDEEDSLRKMGEKKIEQFLGEEDLGTVEPVRLK</sequence>
<dbReference type="Proteomes" id="UP001165085">
    <property type="component" value="Unassembled WGS sequence"/>
</dbReference>
<evidence type="ECO:0000256" key="1">
    <source>
        <dbReference type="SAM" id="MobiDB-lite"/>
    </source>
</evidence>
<feature type="compositionally biased region" description="Basic residues" evidence="1">
    <location>
        <begin position="41"/>
        <end position="58"/>
    </location>
</feature>
<gene>
    <name evidence="2" type="ORF">TrST_g8003</name>
</gene>
<protein>
    <recommendedName>
        <fullName evidence="4">J domain-containing protein</fullName>
    </recommendedName>
</protein>
<proteinExistence type="predicted"/>